<keyword evidence="10" id="KW-1185">Reference proteome</keyword>
<name>A0A3N5E2P6_9ENTR</name>
<evidence type="ECO:0000256" key="2">
    <source>
        <dbReference type="ARBA" id="ARBA00010474"/>
    </source>
</evidence>
<gene>
    <name evidence="9" type="primary">flgA</name>
    <name evidence="9" type="ORF">EHN07_06195</name>
</gene>
<dbReference type="Gene3D" id="2.30.30.760">
    <property type="match status" value="1"/>
</dbReference>
<dbReference type="GO" id="GO:0042597">
    <property type="term" value="C:periplasmic space"/>
    <property type="evidence" value="ECO:0007669"/>
    <property type="project" value="UniProtKB-SubCell"/>
</dbReference>
<dbReference type="Gene3D" id="3.90.1210.10">
    <property type="entry name" value="Antifreeze-like/N-acetylneuraminic acid synthase C-terminal domain"/>
    <property type="match status" value="1"/>
</dbReference>
<proteinExistence type="inferred from homology"/>
<dbReference type="RefSeq" id="WP_124023310.1">
    <property type="nucleotide sequence ID" value="NZ_RPOH01000021.1"/>
</dbReference>
<comment type="function">
    <text evidence="6 7">Involved in the assembly process of the P-ring formation. It may associate with FlgF on the rod constituting a structure essential for the P-ring assembly or may act as a modulator protein for the P-ring assembly.</text>
</comment>
<dbReference type="OrthoDB" id="7065435at2"/>
<dbReference type="NCBIfam" id="TIGR03170">
    <property type="entry name" value="flgA_cterm"/>
    <property type="match status" value="1"/>
</dbReference>
<evidence type="ECO:0000256" key="5">
    <source>
        <dbReference type="ARBA" id="ARBA00022764"/>
    </source>
</evidence>
<feature type="chain" id="PRO_5017851334" description="Flagella basal body P-ring formation protein FlgA" evidence="7">
    <location>
        <begin position="28"/>
        <end position="236"/>
    </location>
</feature>
<accession>A0A3N5E2P6</accession>
<evidence type="ECO:0000256" key="6">
    <source>
        <dbReference type="ARBA" id="ARBA00025643"/>
    </source>
</evidence>
<comment type="subcellular location">
    <subcellularLocation>
        <location evidence="1 7">Periplasm</location>
    </subcellularLocation>
</comment>
<dbReference type="EMBL" id="RPOH01000021">
    <property type="protein sequence ID" value="RPH29239.1"/>
    <property type="molecule type" value="Genomic_DNA"/>
</dbReference>
<keyword evidence="7" id="KW-1005">Bacterial flagellum biogenesis</keyword>
<evidence type="ECO:0000256" key="3">
    <source>
        <dbReference type="ARBA" id="ARBA00014754"/>
    </source>
</evidence>
<evidence type="ECO:0000256" key="4">
    <source>
        <dbReference type="ARBA" id="ARBA00022729"/>
    </source>
</evidence>
<keyword evidence="4 7" id="KW-0732">Signal</keyword>
<dbReference type="Pfam" id="PF13144">
    <property type="entry name" value="ChapFlgA"/>
    <property type="match status" value="1"/>
</dbReference>
<dbReference type="PANTHER" id="PTHR36307">
    <property type="entry name" value="FLAGELLA BASAL BODY P-RING FORMATION PROTEIN FLGA"/>
    <property type="match status" value="1"/>
</dbReference>
<keyword evidence="9" id="KW-0969">Cilium</keyword>
<comment type="similarity">
    <text evidence="2 7">Belongs to the FlgA family.</text>
</comment>
<evidence type="ECO:0000256" key="7">
    <source>
        <dbReference type="RuleBase" id="RU362063"/>
    </source>
</evidence>
<reference evidence="9 10" key="1">
    <citation type="submission" date="2018-11" db="EMBL/GenBank/DDBJ databases">
        <title>Draft genome sequence of Buttiauxella warmboldiae CCUG 35512.</title>
        <authorList>
            <person name="Salva-Serra F."/>
            <person name="Marathe N."/>
            <person name="Moore E."/>
            <person name="Svensson L."/>
            <person name="Engstrom-Jakobsson H."/>
        </authorList>
    </citation>
    <scope>NUCLEOTIDE SEQUENCE [LARGE SCALE GENOMIC DNA]</scope>
    <source>
        <strain evidence="9 10">CCUG 35512</strain>
    </source>
</reference>
<evidence type="ECO:0000313" key="10">
    <source>
        <dbReference type="Proteomes" id="UP000268615"/>
    </source>
</evidence>
<dbReference type="CDD" id="cd11614">
    <property type="entry name" value="SAF_CpaB_FlgA_like"/>
    <property type="match status" value="1"/>
</dbReference>
<evidence type="ECO:0000313" key="9">
    <source>
        <dbReference type="EMBL" id="RPH29239.1"/>
    </source>
</evidence>
<feature type="signal peptide" evidence="7">
    <location>
        <begin position="1"/>
        <end position="27"/>
    </location>
</feature>
<dbReference type="InterPro" id="IPR039246">
    <property type="entry name" value="Flagellar_FlgA"/>
</dbReference>
<dbReference type="AlphaFoldDB" id="A0A3N5E2P6"/>
<sequence length="236" mass="25653">MSSLLWLWSKISLYLLLCLAAFHCAAAQSVNERLTTQIAALVDTYNDEAREAKVTHSVKILTPDRQISETCADPELFLPGNNSRLTGNKSVLVQCGSLRKFIQISIHASGSWWVALHPIQSGQVILSDDIQRRSGPLDHLPGELLFNASNIIGQTATRYINKGQPLTKNLLRKGWAIVAGHNAEIFAAGTGFQIRTKGKALNSAAAGQLVRISLRGGQIITGMTTVDGKVKINLKE</sequence>
<dbReference type="SMART" id="SM00858">
    <property type="entry name" value="SAF"/>
    <property type="match status" value="1"/>
</dbReference>
<dbReference type="GO" id="GO:0044780">
    <property type="term" value="P:bacterial-type flagellum assembly"/>
    <property type="evidence" value="ECO:0007669"/>
    <property type="project" value="InterPro"/>
</dbReference>
<keyword evidence="9" id="KW-0282">Flagellum</keyword>
<organism evidence="9 10">
    <name type="scientific">Buttiauxella warmboldiae</name>
    <dbReference type="NCBI Taxonomy" id="82993"/>
    <lineage>
        <taxon>Bacteria</taxon>
        <taxon>Pseudomonadati</taxon>
        <taxon>Pseudomonadota</taxon>
        <taxon>Gammaproteobacteria</taxon>
        <taxon>Enterobacterales</taxon>
        <taxon>Enterobacteriaceae</taxon>
        <taxon>Buttiauxella</taxon>
    </lineage>
</organism>
<evidence type="ECO:0000256" key="1">
    <source>
        <dbReference type="ARBA" id="ARBA00004418"/>
    </source>
</evidence>
<dbReference type="Proteomes" id="UP000268615">
    <property type="component" value="Unassembled WGS sequence"/>
</dbReference>
<evidence type="ECO:0000259" key="8">
    <source>
        <dbReference type="SMART" id="SM00858"/>
    </source>
</evidence>
<dbReference type="PANTHER" id="PTHR36307:SF1">
    <property type="entry name" value="FLAGELLA BASAL BODY P-RING FORMATION PROTEIN FLGA"/>
    <property type="match status" value="1"/>
</dbReference>
<comment type="caution">
    <text evidence="9">The sequence shown here is derived from an EMBL/GenBank/DDBJ whole genome shotgun (WGS) entry which is preliminary data.</text>
</comment>
<dbReference type="InterPro" id="IPR013974">
    <property type="entry name" value="SAF"/>
</dbReference>
<keyword evidence="5 7" id="KW-0574">Periplasm</keyword>
<protein>
    <recommendedName>
        <fullName evidence="3 7">Flagella basal body P-ring formation protein FlgA</fullName>
    </recommendedName>
</protein>
<feature type="domain" description="SAF" evidence="8">
    <location>
        <begin position="110"/>
        <end position="172"/>
    </location>
</feature>
<keyword evidence="9" id="KW-0966">Cell projection</keyword>
<dbReference type="InterPro" id="IPR017585">
    <property type="entry name" value="SAF_FlgA"/>
</dbReference>